<feature type="region of interest" description="Disordered" evidence="1">
    <location>
        <begin position="1"/>
        <end position="20"/>
    </location>
</feature>
<dbReference type="Proteomes" id="UP000471126">
    <property type="component" value="Unassembled WGS sequence"/>
</dbReference>
<reference evidence="2 3" key="1">
    <citation type="submission" date="2019-12" db="EMBL/GenBank/DDBJ databases">
        <title>WGS of CPCC 203550 I12A-02606.</title>
        <authorList>
            <person name="Jiang Z."/>
        </authorList>
    </citation>
    <scope>NUCLEOTIDE SEQUENCE [LARGE SCALE GENOMIC DNA]</scope>
    <source>
        <strain evidence="2 3">I12A-02606</strain>
    </source>
</reference>
<evidence type="ECO:0000256" key="1">
    <source>
        <dbReference type="SAM" id="MobiDB-lite"/>
    </source>
</evidence>
<dbReference type="AlphaFoldDB" id="A0A6P0GFM3"/>
<comment type="caution">
    <text evidence="2">The sequence shown here is derived from an EMBL/GenBank/DDBJ whole genome shotgun (WGS) entry which is preliminary data.</text>
</comment>
<accession>A0A6P0GFM3</accession>
<evidence type="ECO:0000313" key="3">
    <source>
        <dbReference type="Proteomes" id="UP000471126"/>
    </source>
</evidence>
<organism evidence="2 3">
    <name type="scientific">Geodermatophilus normandii</name>
    <dbReference type="NCBI Taxonomy" id="1137989"/>
    <lineage>
        <taxon>Bacteria</taxon>
        <taxon>Bacillati</taxon>
        <taxon>Actinomycetota</taxon>
        <taxon>Actinomycetes</taxon>
        <taxon>Geodermatophilales</taxon>
        <taxon>Geodermatophilaceae</taxon>
        <taxon>Geodermatophilus</taxon>
    </lineage>
</organism>
<name>A0A6P0GFM3_9ACTN</name>
<sequence length="127" mass="13031">MTEQPYEQPPLSDEAQTQARQAVDESAALAAGIVYAVVDGNGTLARGSGAVSATKLTDGAYQVIFNRNVSRGAFLCTIGLSADAGASPPGEVIVNLRAGTSNGVFVLTHDSTGKIADRSFHLAVVLP</sequence>
<gene>
    <name evidence="2" type="ORF">GCU54_08510</name>
</gene>
<proteinExistence type="predicted"/>
<dbReference type="EMBL" id="JAAGWE010000013">
    <property type="protein sequence ID" value="NEM06059.1"/>
    <property type="molecule type" value="Genomic_DNA"/>
</dbReference>
<protein>
    <submittedName>
        <fullName evidence="2">Uncharacterized protein</fullName>
    </submittedName>
</protein>
<dbReference type="RefSeq" id="WP_163476232.1">
    <property type="nucleotide sequence ID" value="NZ_JAAGWE010000013.1"/>
</dbReference>
<evidence type="ECO:0000313" key="2">
    <source>
        <dbReference type="EMBL" id="NEM06059.1"/>
    </source>
</evidence>